<protein>
    <submittedName>
        <fullName evidence="1">Uncharacterized protein</fullName>
    </submittedName>
</protein>
<proteinExistence type="predicted"/>
<dbReference type="GeneID" id="19144584"/>
<organism evidence="1 2">
    <name type="scientific">Cochliobolus carbonum (strain 26-R-13)</name>
    <name type="common">Maize leaf spot fungus</name>
    <name type="synonym">Bipolaris zeicola</name>
    <dbReference type="NCBI Taxonomy" id="930089"/>
    <lineage>
        <taxon>Eukaryota</taxon>
        <taxon>Fungi</taxon>
        <taxon>Dikarya</taxon>
        <taxon>Ascomycota</taxon>
        <taxon>Pezizomycotina</taxon>
        <taxon>Dothideomycetes</taxon>
        <taxon>Pleosporomycetidae</taxon>
        <taxon>Pleosporales</taxon>
        <taxon>Pleosporineae</taxon>
        <taxon>Pleosporaceae</taxon>
        <taxon>Bipolaris</taxon>
    </lineage>
</organism>
<accession>W6XIG6</accession>
<dbReference type="HOGENOM" id="CLU_2928872_0_0_1"/>
<evidence type="ECO:0000313" key="2">
    <source>
        <dbReference type="Proteomes" id="UP000053841"/>
    </source>
</evidence>
<name>W6XIG6_COCC2</name>
<feature type="non-terminal residue" evidence="1">
    <location>
        <position position="1"/>
    </location>
</feature>
<evidence type="ECO:0000313" key="1">
    <source>
        <dbReference type="EMBL" id="EUC26887.1"/>
    </source>
</evidence>
<sequence>DDATSCALKLFLTLILTIGRIRFHLLTIVVISRSDLASSSCCKRVTWSTWRRCTVKRASCE</sequence>
<dbReference type="Proteomes" id="UP000053841">
    <property type="component" value="Unassembled WGS sequence"/>
</dbReference>
<dbReference type="EMBL" id="KI965074">
    <property type="protein sequence ID" value="EUC26887.1"/>
    <property type="molecule type" value="Genomic_DNA"/>
</dbReference>
<keyword evidence="2" id="KW-1185">Reference proteome</keyword>
<dbReference type="KEGG" id="bze:COCCADRAFT_113110"/>
<dbReference type="RefSeq" id="XP_007718810.1">
    <property type="nucleotide sequence ID" value="XM_007720620.1"/>
</dbReference>
<gene>
    <name evidence="1" type="ORF">COCCADRAFT_113110</name>
</gene>
<dbReference type="AlphaFoldDB" id="W6XIG6"/>
<reference evidence="1 2" key="1">
    <citation type="journal article" date="2013" name="PLoS Genet.">
        <title>Comparative genome structure, secondary metabolite, and effector coding capacity across Cochliobolus pathogens.</title>
        <authorList>
            <person name="Condon B.J."/>
            <person name="Leng Y."/>
            <person name="Wu D."/>
            <person name="Bushley K.E."/>
            <person name="Ohm R.A."/>
            <person name="Otillar R."/>
            <person name="Martin J."/>
            <person name="Schackwitz W."/>
            <person name="Grimwood J."/>
            <person name="MohdZainudin N."/>
            <person name="Xue C."/>
            <person name="Wang R."/>
            <person name="Manning V.A."/>
            <person name="Dhillon B."/>
            <person name="Tu Z.J."/>
            <person name="Steffenson B.J."/>
            <person name="Salamov A."/>
            <person name="Sun H."/>
            <person name="Lowry S."/>
            <person name="LaButti K."/>
            <person name="Han J."/>
            <person name="Copeland A."/>
            <person name="Lindquist E."/>
            <person name="Barry K."/>
            <person name="Schmutz J."/>
            <person name="Baker S.E."/>
            <person name="Ciuffetti L.M."/>
            <person name="Grigoriev I.V."/>
            <person name="Zhong S."/>
            <person name="Turgeon B.G."/>
        </authorList>
    </citation>
    <scope>NUCLEOTIDE SEQUENCE [LARGE SCALE GENOMIC DNA]</scope>
    <source>
        <strain evidence="1 2">26-R-13</strain>
    </source>
</reference>